<organism evidence="2 3">
    <name type="scientific">Bacteroides caccae</name>
    <dbReference type="NCBI Taxonomy" id="47678"/>
    <lineage>
        <taxon>Bacteria</taxon>
        <taxon>Pseudomonadati</taxon>
        <taxon>Bacteroidota</taxon>
        <taxon>Bacteroidia</taxon>
        <taxon>Bacteroidales</taxon>
        <taxon>Bacteroidaceae</taxon>
        <taxon>Bacteroides</taxon>
    </lineage>
</organism>
<proteinExistence type="predicted"/>
<name>A0A174KRH3_9BACE</name>
<dbReference type="RefSeq" id="WP_055171005.1">
    <property type="nucleotide sequence ID" value="NZ_CZAI01000003.1"/>
</dbReference>
<dbReference type="AlphaFoldDB" id="A0A174KRH3"/>
<evidence type="ECO:0000313" key="3">
    <source>
        <dbReference type="Proteomes" id="UP000095657"/>
    </source>
</evidence>
<accession>A0A174KRH3</accession>
<dbReference type="InterPro" id="IPR018004">
    <property type="entry name" value="KilA/APSES_HTH"/>
</dbReference>
<dbReference type="EMBL" id="CZAI01000003">
    <property type="protein sequence ID" value="CUP13441.1"/>
    <property type="molecule type" value="Genomic_DNA"/>
</dbReference>
<evidence type="ECO:0000259" key="1">
    <source>
        <dbReference type="Pfam" id="PF04383"/>
    </source>
</evidence>
<evidence type="ECO:0000313" key="2">
    <source>
        <dbReference type="EMBL" id="CUP13441.1"/>
    </source>
</evidence>
<sequence>MARLFGRSNRPDNWLKTKEAKEYLAVLSVSTKIDTADLVIVIQGGTPEEQGTWCTDYRIAMRFAQWFI</sequence>
<protein>
    <submittedName>
        <fullName evidence="2">KilA-N domain</fullName>
    </submittedName>
</protein>
<reference evidence="2 3" key="1">
    <citation type="submission" date="2015-09" db="EMBL/GenBank/DDBJ databases">
        <authorList>
            <consortium name="Pathogen Informatics"/>
        </authorList>
    </citation>
    <scope>NUCLEOTIDE SEQUENCE [LARGE SCALE GENOMIC DNA]</scope>
    <source>
        <strain evidence="2 3">2789STDY5834880</strain>
    </source>
</reference>
<feature type="domain" description="KilA/APSES-type HTH DNA-binding" evidence="1">
    <location>
        <begin position="2"/>
        <end position="68"/>
    </location>
</feature>
<dbReference type="Proteomes" id="UP000095657">
    <property type="component" value="Unassembled WGS sequence"/>
</dbReference>
<gene>
    <name evidence="2" type="ORF">ERS852494_01579</name>
</gene>
<dbReference type="Pfam" id="PF04383">
    <property type="entry name" value="KilA-N"/>
    <property type="match status" value="1"/>
</dbReference>